<dbReference type="InterPro" id="IPR039103">
    <property type="entry name" value="Spd-2/CEP192"/>
</dbReference>
<feature type="compositionally biased region" description="Basic and acidic residues" evidence="1">
    <location>
        <begin position="550"/>
        <end position="569"/>
    </location>
</feature>
<dbReference type="Pfam" id="PF22076">
    <property type="entry name" value="Cep192_D6"/>
    <property type="match status" value="1"/>
</dbReference>
<dbReference type="Gene3D" id="2.60.40.10">
    <property type="entry name" value="Immunoglobulins"/>
    <property type="match status" value="1"/>
</dbReference>
<dbReference type="GO" id="GO:0090222">
    <property type="term" value="P:centrosome-templated microtubule nucleation"/>
    <property type="evidence" value="ECO:0007669"/>
    <property type="project" value="InterPro"/>
</dbReference>
<feature type="compositionally biased region" description="Polar residues" evidence="1">
    <location>
        <begin position="474"/>
        <end position="488"/>
    </location>
</feature>
<evidence type="ECO:0000313" key="4">
    <source>
        <dbReference type="EMBL" id="ETW02710.1"/>
    </source>
</evidence>
<dbReference type="InterPro" id="IPR054092">
    <property type="entry name" value="Cep192-like_D6"/>
</dbReference>
<dbReference type="VEuPathDB" id="FungiDB:H310_06146"/>
<sequence length="1112" mass="121089">MDGAGMNRSGSPRRLNSSSNGHGFKANAGNSFKRMDDEALQGWNAIGSIGFDMDAKYSRMPSPSVSSKRFSFAKSPSSPLFVHGTYHNEEVKPKKRDSLEDLFLPTQSLVTQAESISLAPVLVDLDKEEFVDAATFITRSETSVRASTKPLSPARKNSFDVNVIESPQDFFARRSRNLKSVEFGAGDDETSAHIDEFKQISLELNKAISSSIAPPSTTEQTSTPKIESSSNRGNFYKSDHRGLTSPRESTTKRSEMFAKDVVDSQRGRSTGSFPSFQADHGMRTGSGNLPVQEPKPFSKLNLSISQDISGSLAPSVGFATSEQQKRRNPNGLTVETLSLVDRSNHTPLPSTIRVNFNHDSAQAVADAIQMASAMPSSDRANMNWTNPIHPSEVIHHSLDAVVAVQAMMEATNAMQNSVTEVLRLRALAQKAVEAAVVSEAMAIADYHRGEGAIGEVNALTQSATENSVQNHGFFQRLPSGQQCPSPMNGSARHEFSTGRSQAVGQHHGRAQASSAPLPSANRIPNGADAPLRAQPATAPSHAESVNNSATDRKARDTHGVNEDRSLEERLDFTDFNREVSSWQHSIATNAPSQTQSPRRNQRQLGNSPKATIKAPDRNGYSQAKDQALQHNRDIGGTTTTGHANNSDLSPEGEFGRQTRHRTPTNELPPTNATRQQRATILQGSAPSESTRAVHQQHRDEFTSTEAMHAEELVYPSTETPTSLRSQRLVAQELPTTRSNRADMFQREDHYYAQSSPRTLDRPKLCKRFLCTIGGEISETFVFRNTSSKFARICASIVPLSRGCNQFVIAPTVLEMAPNSSDHFVIRFVAARIGAVSAIFQFRSMSGDPLATPYEIIVDAHVKKASATPLDLPSRPTLAEDLHNYHPSPHVFDVQPTHLKLTSGAAATFDIFNYVATTTTFTVNCPFDHIQVIPNAGEIHPNGKCTIQVSLADSSHTKAWCGLIAVIVNGSLPREISLVVDASMSCVDTASSIKEMAMSYSTESTSTTARTRSRKRGLFFQATRLDFGPRTLRSSHCLPVRICNGSKESITVFLQPVSAPFSCSYSSISLRPRSYVEVPVYFTPAVPRDVTASMVAFSAADKATLTLQGRGVA</sequence>
<dbReference type="GO" id="GO:0019901">
    <property type="term" value="F:protein kinase binding"/>
    <property type="evidence" value="ECO:0007669"/>
    <property type="project" value="TreeGrafter"/>
</dbReference>
<feature type="compositionally biased region" description="Polar residues" evidence="1">
    <location>
        <begin position="584"/>
        <end position="609"/>
    </location>
</feature>
<dbReference type="Pfam" id="PF22066">
    <property type="entry name" value="Cep192_D8"/>
    <property type="match status" value="1"/>
</dbReference>
<dbReference type="GeneID" id="20083196"/>
<evidence type="ECO:0000259" key="3">
    <source>
        <dbReference type="Pfam" id="PF22076"/>
    </source>
</evidence>
<dbReference type="GO" id="GO:0005814">
    <property type="term" value="C:centriole"/>
    <property type="evidence" value="ECO:0007669"/>
    <property type="project" value="TreeGrafter"/>
</dbReference>
<feature type="region of interest" description="Disordered" evidence="1">
    <location>
        <begin position="474"/>
        <end position="569"/>
    </location>
</feature>
<name>A0A024U911_9STRA</name>
<dbReference type="GO" id="GO:0090307">
    <property type="term" value="P:mitotic spindle assembly"/>
    <property type="evidence" value="ECO:0007669"/>
    <property type="project" value="TreeGrafter"/>
</dbReference>
<evidence type="ECO:0008006" key="5">
    <source>
        <dbReference type="Google" id="ProtNLM"/>
    </source>
</evidence>
<dbReference type="RefSeq" id="XP_008869315.1">
    <property type="nucleotide sequence ID" value="XM_008871093.1"/>
</dbReference>
<feature type="region of interest" description="Disordered" evidence="1">
    <location>
        <begin position="211"/>
        <end position="291"/>
    </location>
</feature>
<feature type="region of interest" description="Disordered" evidence="1">
    <location>
        <begin position="584"/>
        <end position="695"/>
    </location>
</feature>
<dbReference type="GO" id="GO:0071539">
    <property type="term" value="P:protein localization to centrosome"/>
    <property type="evidence" value="ECO:0007669"/>
    <property type="project" value="InterPro"/>
</dbReference>
<organism evidence="4">
    <name type="scientific">Aphanomyces invadans</name>
    <dbReference type="NCBI Taxonomy" id="157072"/>
    <lineage>
        <taxon>Eukaryota</taxon>
        <taxon>Sar</taxon>
        <taxon>Stramenopiles</taxon>
        <taxon>Oomycota</taxon>
        <taxon>Saprolegniomycetes</taxon>
        <taxon>Saprolegniales</taxon>
        <taxon>Verrucalvaceae</taxon>
        <taxon>Aphanomyces</taxon>
    </lineage>
</organism>
<dbReference type="EMBL" id="KI913961">
    <property type="protein sequence ID" value="ETW02710.1"/>
    <property type="molecule type" value="Genomic_DNA"/>
</dbReference>
<feature type="region of interest" description="Disordered" evidence="1">
    <location>
        <begin position="1"/>
        <end position="30"/>
    </location>
</feature>
<evidence type="ECO:0000256" key="1">
    <source>
        <dbReference type="SAM" id="MobiDB-lite"/>
    </source>
</evidence>
<dbReference type="InterPro" id="IPR013783">
    <property type="entry name" value="Ig-like_fold"/>
</dbReference>
<reference evidence="4" key="1">
    <citation type="submission" date="2013-12" db="EMBL/GenBank/DDBJ databases">
        <title>The Genome Sequence of Aphanomyces invadans NJM9701.</title>
        <authorList>
            <consortium name="The Broad Institute Genomics Platform"/>
            <person name="Russ C."/>
            <person name="Tyler B."/>
            <person name="van West P."/>
            <person name="Dieguez-Uribeondo J."/>
            <person name="Young S.K."/>
            <person name="Zeng Q."/>
            <person name="Gargeya S."/>
            <person name="Fitzgerald M."/>
            <person name="Abouelleil A."/>
            <person name="Alvarado L."/>
            <person name="Chapman S.B."/>
            <person name="Gainer-Dewar J."/>
            <person name="Goldberg J."/>
            <person name="Griggs A."/>
            <person name="Gujja S."/>
            <person name="Hansen M."/>
            <person name="Howarth C."/>
            <person name="Imamovic A."/>
            <person name="Ireland A."/>
            <person name="Larimer J."/>
            <person name="McCowan C."/>
            <person name="Murphy C."/>
            <person name="Pearson M."/>
            <person name="Poon T.W."/>
            <person name="Priest M."/>
            <person name="Roberts A."/>
            <person name="Saif S."/>
            <person name="Shea T."/>
            <person name="Sykes S."/>
            <person name="Wortman J."/>
            <person name="Nusbaum C."/>
            <person name="Birren B."/>
        </authorList>
    </citation>
    <scope>NUCLEOTIDE SEQUENCE [LARGE SCALE GENOMIC DNA]</scope>
    <source>
        <strain evidence="4">NJM9701</strain>
    </source>
</reference>
<dbReference type="GO" id="GO:0000242">
    <property type="term" value="C:pericentriolar material"/>
    <property type="evidence" value="ECO:0007669"/>
    <property type="project" value="TreeGrafter"/>
</dbReference>
<dbReference type="GO" id="GO:0051298">
    <property type="term" value="P:centrosome duplication"/>
    <property type="evidence" value="ECO:0007669"/>
    <property type="project" value="InterPro"/>
</dbReference>
<protein>
    <recommendedName>
        <fullName evidence="5">MSP domain-containing protein</fullName>
    </recommendedName>
</protein>
<feature type="compositionally biased region" description="Polar residues" evidence="1">
    <location>
        <begin position="636"/>
        <end position="648"/>
    </location>
</feature>
<dbReference type="eggNOG" id="ENOG502RX9U">
    <property type="taxonomic scope" value="Eukaryota"/>
</dbReference>
<dbReference type="OrthoDB" id="67059at2759"/>
<dbReference type="PANTHER" id="PTHR16029:SF11">
    <property type="entry name" value="CENTROSOMAL PROTEIN OF 192 KDA"/>
    <property type="match status" value="1"/>
</dbReference>
<evidence type="ECO:0000259" key="2">
    <source>
        <dbReference type="Pfam" id="PF22066"/>
    </source>
</evidence>
<feature type="compositionally biased region" description="Polar residues" evidence="1">
    <location>
        <begin position="664"/>
        <end position="693"/>
    </location>
</feature>
<feature type="domain" description="Cep192-like" evidence="2">
    <location>
        <begin position="1014"/>
        <end position="1099"/>
    </location>
</feature>
<dbReference type="GO" id="GO:0005737">
    <property type="term" value="C:cytoplasm"/>
    <property type="evidence" value="ECO:0007669"/>
    <property type="project" value="TreeGrafter"/>
</dbReference>
<dbReference type="PANTHER" id="PTHR16029">
    <property type="entry name" value="CENTROSOMAL PROTEIN OF 192 KDA"/>
    <property type="match status" value="1"/>
</dbReference>
<dbReference type="InterPro" id="IPR054088">
    <property type="entry name" value="Cep192-like_D8"/>
</dbReference>
<feature type="compositionally biased region" description="Polar residues" evidence="1">
    <location>
        <begin position="211"/>
        <end position="233"/>
    </location>
</feature>
<feature type="domain" description="Cep192-like" evidence="3">
    <location>
        <begin position="891"/>
        <end position="970"/>
    </location>
</feature>
<accession>A0A024U911</accession>
<feature type="compositionally biased region" description="Polar residues" evidence="1">
    <location>
        <begin position="8"/>
        <end position="21"/>
    </location>
</feature>
<gene>
    <name evidence="4" type="ORF">H310_06146</name>
</gene>
<feature type="compositionally biased region" description="Basic and acidic residues" evidence="1">
    <location>
        <begin position="249"/>
        <end position="266"/>
    </location>
</feature>
<proteinExistence type="predicted"/>
<dbReference type="AlphaFoldDB" id="A0A024U911"/>